<comment type="caution">
    <text evidence="4">The sequence shown here is derived from an EMBL/GenBank/DDBJ whole genome shotgun (WGS) entry which is preliminary data.</text>
</comment>
<dbReference type="AlphaFoldDB" id="A0A1Q9C4M2"/>
<dbReference type="Proteomes" id="UP000186817">
    <property type="component" value="Unassembled WGS sequence"/>
</dbReference>
<dbReference type="PANTHER" id="PTHR22847:SF637">
    <property type="entry name" value="WD REPEAT DOMAIN 5B"/>
    <property type="match status" value="1"/>
</dbReference>
<dbReference type="InterPro" id="IPR019775">
    <property type="entry name" value="WD40_repeat_CS"/>
</dbReference>
<dbReference type="PROSITE" id="PS50294">
    <property type="entry name" value="WD_REPEATS_REGION"/>
    <property type="match status" value="1"/>
</dbReference>
<evidence type="ECO:0000256" key="2">
    <source>
        <dbReference type="ARBA" id="ARBA00022737"/>
    </source>
</evidence>
<dbReference type="Gene3D" id="2.130.10.10">
    <property type="entry name" value="YVTN repeat-like/Quinoprotein amine dehydrogenase"/>
    <property type="match status" value="1"/>
</dbReference>
<dbReference type="PANTHER" id="PTHR22847">
    <property type="entry name" value="WD40 REPEAT PROTEIN"/>
    <property type="match status" value="1"/>
</dbReference>
<sequence length="502" mass="55583">MTRHERPLPCPQAMRLSACFQDQQQRVRVLEFLEILMMGGFTEVAAAGDAALQIVFNANAATALTLDMPVFMVTSDHSENVVKLSKCSYYKRLGNMMSVLACEQEMGFHLRSIRFTMIIKLAERPATQFDSRVFGHSKLTQHSKIKFQAAQQAVGRHIAYPQAAECDSASYSWAKAVDLNADGESLHALKSLPGHMDEVAWAFVDWGSERNEAIRACTISVERDVLFWDVAWSQLRLLPEEVAERSESDEEKGHPFWHPRRLTKGHQYRARVAAYDATARHHQISALTGSADGLVHCWSLDVMDHDHLHQYCSPLAGHTDQVTSLAADFGGDLALSGSCDKTLRMWNLRGQFCEGVLRGHQGSIRTMVADWTQKRAISTSMDSVHVWDLGPKESRDRRPTATLQVQSGVCETLAAFSAGSAAFVSRLGCIEFWDLDPSVRMYSLQCHPGTLFAVHLGLAGQAEAVNEHCETETEDMASLAWMGTLMPALAGSGAAGWSRTVL</sequence>
<accession>A0A1Q9C4M2</accession>
<dbReference type="GO" id="GO:1990234">
    <property type="term" value="C:transferase complex"/>
    <property type="evidence" value="ECO:0007669"/>
    <property type="project" value="UniProtKB-ARBA"/>
</dbReference>
<reference evidence="4 5" key="1">
    <citation type="submission" date="2016-02" db="EMBL/GenBank/DDBJ databases">
        <title>Genome analysis of coral dinoflagellate symbionts highlights evolutionary adaptations to a symbiotic lifestyle.</title>
        <authorList>
            <person name="Aranda M."/>
            <person name="Li Y."/>
            <person name="Liew Y.J."/>
            <person name="Baumgarten S."/>
            <person name="Simakov O."/>
            <person name="Wilson M."/>
            <person name="Piel J."/>
            <person name="Ashoor H."/>
            <person name="Bougouffa S."/>
            <person name="Bajic V.B."/>
            <person name="Ryu T."/>
            <person name="Ravasi T."/>
            <person name="Bayer T."/>
            <person name="Micklem G."/>
            <person name="Kim H."/>
            <person name="Bhak J."/>
            <person name="Lajeunesse T.C."/>
            <person name="Voolstra C.R."/>
        </authorList>
    </citation>
    <scope>NUCLEOTIDE SEQUENCE [LARGE SCALE GENOMIC DNA]</scope>
    <source>
        <strain evidence="4 5">CCMP2467</strain>
    </source>
</reference>
<keyword evidence="1 3" id="KW-0853">WD repeat</keyword>
<evidence type="ECO:0000256" key="1">
    <source>
        <dbReference type="ARBA" id="ARBA00022574"/>
    </source>
</evidence>
<dbReference type="SMART" id="SM00320">
    <property type="entry name" value="WD40"/>
    <property type="match status" value="3"/>
</dbReference>
<gene>
    <name evidence="4" type="primary">Brwd1</name>
    <name evidence="4" type="ORF">AK812_SmicGene42017</name>
</gene>
<dbReference type="InterPro" id="IPR015943">
    <property type="entry name" value="WD40/YVTN_repeat-like_dom_sf"/>
</dbReference>
<evidence type="ECO:0000256" key="3">
    <source>
        <dbReference type="PROSITE-ProRule" id="PRU00221"/>
    </source>
</evidence>
<evidence type="ECO:0000313" key="5">
    <source>
        <dbReference type="Proteomes" id="UP000186817"/>
    </source>
</evidence>
<dbReference type="SUPFAM" id="SSF50978">
    <property type="entry name" value="WD40 repeat-like"/>
    <property type="match status" value="1"/>
</dbReference>
<proteinExistence type="predicted"/>
<keyword evidence="5" id="KW-1185">Reference proteome</keyword>
<evidence type="ECO:0000313" key="4">
    <source>
        <dbReference type="EMBL" id="OLP77872.1"/>
    </source>
</evidence>
<dbReference type="InterPro" id="IPR001680">
    <property type="entry name" value="WD40_rpt"/>
</dbReference>
<dbReference type="OrthoDB" id="6262491at2759"/>
<dbReference type="Pfam" id="PF00400">
    <property type="entry name" value="WD40"/>
    <property type="match status" value="1"/>
</dbReference>
<dbReference type="PROSITE" id="PS50082">
    <property type="entry name" value="WD_REPEATS_2"/>
    <property type="match status" value="1"/>
</dbReference>
<dbReference type="EMBL" id="LSRX01001697">
    <property type="protein sequence ID" value="OLP77872.1"/>
    <property type="molecule type" value="Genomic_DNA"/>
</dbReference>
<organism evidence="4 5">
    <name type="scientific">Symbiodinium microadriaticum</name>
    <name type="common">Dinoflagellate</name>
    <name type="synonym">Zooxanthella microadriatica</name>
    <dbReference type="NCBI Taxonomy" id="2951"/>
    <lineage>
        <taxon>Eukaryota</taxon>
        <taxon>Sar</taxon>
        <taxon>Alveolata</taxon>
        <taxon>Dinophyceae</taxon>
        <taxon>Suessiales</taxon>
        <taxon>Symbiodiniaceae</taxon>
        <taxon>Symbiodinium</taxon>
    </lineage>
</organism>
<dbReference type="InterPro" id="IPR036322">
    <property type="entry name" value="WD40_repeat_dom_sf"/>
</dbReference>
<keyword evidence="2" id="KW-0677">Repeat</keyword>
<name>A0A1Q9C4M2_SYMMI</name>
<feature type="repeat" description="WD" evidence="3">
    <location>
        <begin position="315"/>
        <end position="349"/>
    </location>
</feature>
<dbReference type="PROSITE" id="PS00678">
    <property type="entry name" value="WD_REPEATS_1"/>
    <property type="match status" value="1"/>
</dbReference>
<protein>
    <submittedName>
        <fullName evidence="4">Bromodomain and WD repeat-containing protein 1</fullName>
    </submittedName>
</protein>